<dbReference type="Proteomes" id="UP001302477">
    <property type="component" value="Chromosome"/>
</dbReference>
<evidence type="ECO:0000313" key="2">
    <source>
        <dbReference type="EMBL" id="WOX06246.1"/>
    </source>
</evidence>
<dbReference type="SUPFAM" id="SSF48452">
    <property type="entry name" value="TPR-like"/>
    <property type="match status" value="1"/>
</dbReference>
<name>A0AAU0MZY8_9GAMM</name>
<dbReference type="AlphaFoldDB" id="A0AAU0MZY8"/>
<evidence type="ECO:0008006" key="4">
    <source>
        <dbReference type="Google" id="ProtNLM"/>
    </source>
</evidence>
<evidence type="ECO:0000313" key="3">
    <source>
        <dbReference type="Proteomes" id="UP001302477"/>
    </source>
</evidence>
<dbReference type="PROSITE" id="PS50005">
    <property type="entry name" value="TPR"/>
    <property type="match status" value="1"/>
</dbReference>
<accession>A0AAU0MZY8</accession>
<evidence type="ECO:0000256" key="1">
    <source>
        <dbReference type="PROSITE-ProRule" id="PRU00339"/>
    </source>
</evidence>
<reference evidence="2 3" key="1">
    <citation type="submission" date="2023-10" db="EMBL/GenBank/DDBJ databases">
        <title>Description of Microbulbifer bruguierae sp. nov., isolated from the sediments of mangrove plant Bruguiera sexangula and comparative genomic analyses of the genus Microbulbifer.</title>
        <authorList>
            <person name="Long M."/>
        </authorList>
    </citation>
    <scope>NUCLEOTIDE SEQUENCE [LARGE SCALE GENOMIC DNA]</scope>
    <source>
        <strain evidence="2 3">SPO729</strain>
    </source>
</reference>
<dbReference type="RefSeq" id="WP_318954704.1">
    <property type="nucleotide sequence ID" value="NZ_CP137555.1"/>
</dbReference>
<dbReference type="KEGG" id="mpaf:R5R33_03715"/>
<dbReference type="Gene3D" id="1.25.40.10">
    <property type="entry name" value="Tetratricopeptide repeat domain"/>
    <property type="match status" value="1"/>
</dbReference>
<gene>
    <name evidence="2" type="ORF">R5R33_03715</name>
</gene>
<feature type="repeat" description="TPR" evidence="1">
    <location>
        <begin position="303"/>
        <end position="336"/>
    </location>
</feature>
<organism evidence="2 3">
    <name type="scientific">Microbulbifer pacificus</name>
    <dbReference type="NCBI Taxonomy" id="407164"/>
    <lineage>
        <taxon>Bacteria</taxon>
        <taxon>Pseudomonadati</taxon>
        <taxon>Pseudomonadota</taxon>
        <taxon>Gammaproteobacteria</taxon>
        <taxon>Cellvibrionales</taxon>
        <taxon>Microbulbiferaceae</taxon>
        <taxon>Microbulbifer</taxon>
    </lineage>
</organism>
<dbReference type="EMBL" id="CP137555">
    <property type="protein sequence ID" value="WOX06246.1"/>
    <property type="molecule type" value="Genomic_DNA"/>
</dbReference>
<keyword evidence="1" id="KW-0802">TPR repeat</keyword>
<dbReference type="InterPro" id="IPR019734">
    <property type="entry name" value="TPR_rpt"/>
</dbReference>
<protein>
    <recommendedName>
        <fullName evidence="4">Tetratricopeptide repeat-containing protein</fullName>
    </recommendedName>
</protein>
<keyword evidence="3" id="KW-1185">Reference proteome</keyword>
<sequence length="364" mass="41219">MRDLRLPFLWFLLLLLLPACSVMPTPQPALEGFPTETLHQVRQQSTELERLQSLNAVTPAQQQQIQQLRSDLQQFARNVISSASSMAQKDDWHGAAQLLQGALRWLPDSQLLTNAQQQLEAQRQLREERVRMELAIHRGEQLLKDAEGYRKLQQLQGPGLMNWVEVKNYYRKRSESAQALQQHSQRALARGDYALAQRALKITLELYGDELQHDTERREKIQRDLAIASRRLSQSKTQSANTISEASADKVAEAPYTVVQQALDAGDLTSARQHLDQLRQQSPQEPQLPHLEAQFQAQLNSRIETALKRGNDLYSQGKIERALAVWREASTLAPENVELLANIARAEKVLENLRALSVPASATP</sequence>
<proteinExistence type="predicted"/>
<dbReference type="InterPro" id="IPR011990">
    <property type="entry name" value="TPR-like_helical_dom_sf"/>
</dbReference>